<dbReference type="EMBL" id="CEKZ01000003">
    <property type="protein sequence ID" value="CEQ02966.1"/>
    <property type="molecule type" value="Genomic_DNA"/>
</dbReference>
<evidence type="ECO:0000313" key="1">
    <source>
        <dbReference type="EMBL" id="CEQ02966.1"/>
    </source>
</evidence>
<reference evidence="1 2" key="1">
    <citation type="submission" date="2015-01" db="EMBL/GenBank/DDBJ databases">
        <authorList>
            <person name="Aslett A.Martin."/>
            <person name="De Silva Nishadi"/>
        </authorList>
    </citation>
    <scope>NUCLEOTIDE SEQUENCE [LARGE SCALE GENOMIC DNA]</scope>
    <source>
        <strain evidence="1 2">R28058</strain>
    </source>
</reference>
<organism evidence="1 2">
    <name type="scientific">Paraclostridium sordellii</name>
    <name type="common">Clostridium sordellii</name>
    <dbReference type="NCBI Taxonomy" id="1505"/>
    <lineage>
        <taxon>Bacteria</taxon>
        <taxon>Bacillati</taxon>
        <taxon>Bacillota</taxon>
        <taxon>Clostridia</taxon>
        <taxon>Peptostreptococcales</taxon>
        <taxon>Peptostreptococcaceae</taxon>
        <taxon>Paraclostridium</taxon>
    </lineage>
</organism>
<sequence length="92" mass="10778">MSKKTKTICFLLCVLFFTGIETEKIMLTGKVIEANIYDTHIIVENNGYRKITIENRNIAKNIGTYLGDKVKIEKKTKSWRGYFQRSYYCIVK</sequence>
<accession>A0A0C7QHU4</accession>
<name>A0A0C7QHU4_PARSO</name>
<gene>
    <name evidence="1" type="ORF">R28058_06991</name>
</gene>
<dbReference type="RefSeq" id="WP_055341499.1">
    <property type="nucleotide sequence ID" value="NZ_CEKZ01000003.1"/>
</dbReference>
<proteinExistence type="predicted"/>
<protein>
    <submittedName>
        <fullName evidence="1">Uncharacterized protein</fullName>
    </submittedName>
</protein>
<dbReference type="Proteomes" id="UP000049127">
    <property type="component" value="Unassembled WGS sequence"/>
</dbReference>
<evidence type="ECO:0000313" key="2">
    <source>
        <dbReference type="Proteomes" id="UP000049127"/>
    </source>
</evidence>
<dbReference type="AlphaFoldDB" id="A0A0C7QHU4"/>